<dbReference type="AlphaFoldDB" id="A0A085WSP4"/>
<sequence length="41" mass="4440">MSPACDARLRGRCGHEADTSQWLAQHPTIAIPRGSRLDAPP</sequence>
<evidence type="ECO:0000313" key="1">
    <source>
        <dbReference type="EMBL" id="KFE70707.1"/>
    </source>
</evidence>
<gene>
    <name evidence="1" type="ORF">DB31_5749</name>
</gene>
<organism evidence="1 2">
    <name type="scientific">Hyalangium minutum</name>
    <dbReference type="NCBI Taxonomy" id="394096"/>
    <lineage>
        <taxon>Bacteria</taxon>
        <taxon>Pseudomonadati</taxon>
        <taxon>Myxococcota</taxon>
        <taxon>Myxococcia</taxon>
        <taxon>Myxococcales</taxon>
        <taxon>Cystobacterineae</taxon>
        <taxon>Archangiaceae</taxon>
        <taxon>Hyalangium</taxon>
    </lineage>
</organism>
<comment type="caution">
    <text evidence="1">The sequence shown here is derived from an EMBL/GenBank/DDBJ whole genome shotgun (WGS) entry which is preliminary data.</text>
</comment>
<reference evidence="1 2" key="1">
    <citation type="submission" date="2014-04" db="EMBL/GenBank/DDBJ databases">
        <title>Genome assembly of Hyalangium minutum DSM 14724.</title>
        <authorList>
            <person name="Sharma G."/>
            <person name="Subramanian S."/>
        </authorList>
    </citation>
    <scope>NUCLEOTIDE SEQUENCE [LARGE SCALE GENOMIC DNA]</scope>
    <source>
        <strain evidence="1 2">DSM 14724</strain>
    </source>
</reference>
<accession>A0A085WSP4</accession>
<dbReference type="EMBL" id="JMCB01000003">
    <property type="protein sequence ID" value="KFE70707.1"/>
    <property type="molecule type" value="Genomic_DNA"/>
</dbReference>
<evidence type="ECO:0000313" key="2">
    <source>
        <dbReference type="Proteomes" id="UP000028725"/>
    </source>
</evidence>
<dbReference type="Proteomes" id="UP000028725">
    <property type="component" value="Unassembled WGS sequence"/>
</dbReference>
<name>A0A085WSP4_9BACT</name>
<protein>
    <submittedName>
        <fullName evidence="1">Uncharacterized protein</fullName>
    </submittedName>
</protein>
<proteinExistence type="predicted"/>
<keyword evidence="2" id="KW-1185">Reference proteome</keyword>